<dbReference type="InterPro" id="IPR003439">
    <property type="entry name" value="ABC_transporter-like_ATP-bd"/>
</dbReference>
<dbReference type="Gene3D" id="3.40.50.300">
    <property type="entry name" value="P-loop containing nucleotide triphosphate hydrolases"/>
    <property type="match status" value="1"/>
</dbReference>
<gene>
    <name evidence="2" type="primary">ABCE2</name>
    <name evidence="2" type="ORF">AAHA92_26894</name>
</gene>
<keyword evidence="3" id="KW-1185">Reference proteome</keyword>
<comment type="caution">
    <text evidence="2">The sequence shown here is derived from an EMBL/GenBank/DDBJ whole genome shotgun (WGS) entry which is preliminary data.</text>
</comment>
<sequence>MTITRGNFRLKVVEGEFTDSQIIVMLRENGTGKTTFLHMLAGLLKPDSVEGSDMEIPKFNFSYKQERIGIKLEFECIVEMLLCEKIPDAIRNPHFLSNVFEPLLIRKLMDKELGDLSAGELQKVALTLCLGKPADIYPINEPSTYLDSEQCIVASTNTSRPRIK</sequence>
<dbReference type="PANTHER" id="PTHR19248">
    <property type="entry name" value="ATP-BINDING TRANSPORT PROTEIN-RELATED"/>
    <property type="match status" value="1"/>
</dbReference>
<organism evidence="2 3">
    <name type="scientific">Salvia divinorum</name>
    <name type="common">Maria pastora</name>
    <name type="synonym">Diviner's sage</name>
    <dbReference type="NCBI Taxonomy" id="28513"/>
    <lineage>
        <taxon>Eukaryota</taxon>
        <taxon>Viridiplantae</taxon>
        <taxon>Streptophyta</taxon>
        <taxon>Embryophyta</taxon>
        <taxon>Tracheophyta</taxon>
        <taxon>Spermatophyta</taxon>
        <taxon>Magnoliopsida</taxon>
        <taxon>eudicotyledons</taxon>
        <taxon>Gunneridae</taxon>
        <taxon>Pentapetalae</taxon>
        <taxon>asterids</taxon>
        <taxon>lamiids</taxon>
        <taxon>Lamiales</taxon>
        <taxon>Lamiaceae</taxon>
        <taxon>Nepetoideae</taxon>
        <taxon>Mentheae</taxon>
        <taxon>Salviinae</taxon>
        <taxon>Salvia</taxon>
        <taxon>Salvia subgen. Calosphace</taxon>
    </lineage>
</organism>
<proteinExistence type="predicted"/>
<accession>A0ABD1G2H6</accession>
<dbReference type="EMBL" id="JBEAFC010000010">
    <property type="protein sequence ID" value="KAL1538112.1"/>
    <property type="molecule type" value="Genomic_DNA"/>
</dbReference>
<dbReference type="InterPro" id="IPR013283">
    <property type="entry name" value="RLI1"/>
</dbReference>
<dbReference type="InterPro" id="IPR027417">
    <property type="entry name" value="P-loop_NTPase"/>
</dbReference>
<feature type="domain" description="ABC transporter" evidence="1">
    <location>
        <begin position="11"/>
        <end position="143"/>
    </location>
</feature>
<protein>
    <submittedName>
        <fullName evidence="2">ABC transporter E member 2</fullName>
    </submittedName>
</protein>
<evidence type="ECO:0000259" key="1">
    <source>
        <dbReference type="Pfam" id="PF00005"/>
    </source>
</evidence>
<reference evidence="2 3" key="1">
    <citation type="submission" date="2024-06" db="EMBL/GenBank/DDBJ databases">
        <title>A chromosome level genome sequence of Diviner's sage (Salvia divinorum).</title>
        <authorList>
            <person name="Ford S.A."/>
            <person name="Ro D.-K."/>
            <person name="Ness R.W."/>
            <person name="Phillips M.A."/>
        </authorList>
    </citation>
    <scope>NUCLEOTIDE SEQUENCE [LARGE SCALE GENOMIC DNA]</scope>
    <source>
        <strain evidence="2">SAF-2024a</strain>
        <tissue evidence="2">Leaf</tissue>
    </source>
</reference>
<dbReference type="Proteomes" id="UP001567538">
    <property type="component" value="Unassembled WGS sequence"/>
</dbReference>
<evidence type="ECO:0000313" key="2">
    <source>
        <dbReference type="EMBL" id="KAL1538112.1"/>
    </source>
</evidence>
<dbReference type="AlphaFoldDB" id="A0ABD1G2H6"/>
<name>A0ABD1G2H6_SALDI</name>
<dbReference type="Pfam" id="PF00005">
    <property type="entry name" value="ABC_tran"/>
    <property type="match status" value="1"/>
</dbReference>
<evidence type="ECO:0000313" key="3">
    <source>
        <dbReference type="Proteomes" id="UP001567538"/>
    </source>
</evidence>
<dbReference type="SUPFAM" id="SSF52540">
    <property type="entry name" value="P-loop containing nucleoside triphosphate hydrolases"/>
    <property type="match status" value="1"/>
</dbReference>